<evidence type="ECO:0000313" key="10">
    <source>
        <dbReference type="Proteomes" id="UP000192917"/>
    </source>
</evidence>
<protein>
    <submittedName>
        <fullName evidence="9">Peptide/nickel transport system ATP-binding protein/oligopeptide transport system ATP-binding protein</fullName>
    </submittedName>
</protein>
<proteinExistence type="inferred from homology"/>
<dbReference type="GO" id="GO:0055085">
    <property type="term" value="P:transmembrane transport"/>
    <property type="evidence" value="ECO:0007669"/>
    <property type="project" value="UniProtKB-ARBA"/>
</dbReference>
<evidence type="ECO:0000313" key="9">
    <source>
        <dbReference type="EMBL" id="SMF59476.1"/>
    </source>
</evidence>
<dbReference type="EMBL" id="FWZX01000022">
    <property type="protein sequence ID" value="SMF59476.1"/>
    <property type="molecule type" value="Genomic_DNA"/>
</dbReference>
<reference evidence="9 10" key="1">
    <citation type="submission" date="2017-04" db="EMBL/GenBank/DDBJ databases">
        <authorList>
            <person name="Afonso C.L."/>
            <person name="Miller P.J."/>
            <person name="Scott M.A."/>
            <person name="Spackman E."/>
            <person name="Goraichik I."/>
            <person name="Dimitrov K.M."/>
            <person name="Suarez D.L."/>
            <person name="Swayne D.E."/>
        </authorList>
    </citation>
    <scope>NUCLEOTIDE SEQUENCE [LARGE SCALE GENOMIC DNA]</scope>
    <source>
        <strain evidence="9 10">USBA 355</strain>
    </source>
</reference>
<dbReference type="PANTHER" id="PTHR43297">
    <property type="entry name" value="OLIGOPEPTIDE TRANSPORT ATP-BINDING PROTEIN APPD"/>
    <property type="match status" value="1"/>
</dbReference>
<dbReference type="STRING" id="560819.SAMN05428998_12291"/>
<feature type="domain" description="ABC transporter" evidence="8">
    <location>
        <begin position="18"/>
        <end position="276"/>
    </location>
</feature>
<dbReference type="GO" id="GO:0005886">
    <property type="term" value="C:plasma membrane"/>
    <property type="evidence" value="ECO:0007669"/>
    <property type="project" value="UniProtKB-SubCell"/>
</dbReference>
<dbReference type="InterPro" id="IPR017871">
    <property type="entry name" value="ABC_transporter-like_CS"/>
</dbReference>
<dbReference type="Pfam" id="PF00005">
    <property type="entry name" value="ABC_tran"/>
    <property type="match status" value="1"/>
</dbReference>
<dbReference type="GO" id="GO:0016887">
    <property type="term" value="F:ATP hydrolysis activity"/>
    <property type="evidence" value="ECO:0007669"/>
    <property type="project" value="InterPro"/>
</dbReference>
<dbReference type="FunFam" id="3.40.50.300:FF:000016">
    <property type="entry name" value="Oligopeptide ABC transporter ATP-binding component"/>
    <property type="match status" value="1"/>
</dbReference>
<gene>
    <name evidence="9" type="ORF">SAMN05428998_12291</name>
</gene>
<keyword evidence="10" id="KW-1185">Reference proteome</keyword>
<comment type="similarity">
    <text evidence="2">Belongs to the ABC transporter superfamily.</text>
</comment>
<name>A0A1Y6CEV5_9PROT</name>
<evidence type="ECO:0000256" key="1">
    <source>
        <dbReference type="ARBA" id="ARBA00004417"/>
    </source>
</evidence>
<evidence type="ECO:0000256" key="3">
    <source>
        <dbReference type="ARBA" id="ARBA00022448"/>
    </source>
</evidence>
<dbReference type="Pfam" id="PF08352">
    <property type="entry name" value="oligo_HPY"/>
    <property type="match status" value="1"/>
</dbReference>
<dbReference type="GO" id="GO:0005524">
    <property type="term" value="F:ATP binding"/>
    <property type="evidence" value="ECO:0007669"/>
    <property type="project" value="UniProtKB-KW"/>
</dbReference>
<evidence type="ECO:0000256" key="4">
    <source>
        <dbReference type="ARBA" id="ARBA00022475"/>
    </source>
</evidence>
<organism evidence="9 10">
    <name type="scientific">Tistlia consotensis USBA 355</name>
    <dbReference type="NCBI Taxonomy" id="560819"/>
    <lineage>
        <taxon>Bacteria</taxon>
        <taxon>Pseudomonadati</taxon>
        <taxon>Pseudomonadota</taxon>
        <taxon>Alphaproteobacteria</taxon>
        <taxon>Rhodospirillales</taxon>
        <taxon>Rhodovibrionaceae</taxon>
        <taxon>Tistlia</taxon>
    </lineage>
</organism>
<dbReference type="RefSeq" id="WP_085124931.1">
    <property type="nucleotide sequence ID" value="NZ_FWZX01000022.1"/>
</dbReference>
<evidence type="ECO:0000256" key="5">
    <source>
        <dbReference type="ARBA" id="ARBA00022741"/>
    </source>
</evidence>
<dbReference type="GO" id="GO:0015833">
    <property type="term" value="P:peptide transport"/>
    <property type="evidence" value="ECO:0007669"/>
    <property type="project" value="InterPro"/>
</dbReference>
<dbReference type="Proteomes" id="UP000192917">
    <property type="component" value="Unassembled WGS sequence"/>
</dbReference>
<dbReference type="SUPFAM" id="SSF52540">
    <property type="entry name" value="P-loop containing nucleoside triphosphate hydrolases"/>
    <property type="match status" value="1"/>
</dbReference>
<dbReference type="SMART" id="SM00382">
    <property type="entry name" value="AAA"/>
    <property type="match status" value="1"/>
</dbReference>
<dbReference type="AlphaFoldDB" id="A0A1Y6CEV5"/>
<dbReference type="PROSITE" id="PS00211">
    <property type="entry name" value="ABC_TRANSPORTER_1"/>
    <property type="match status" value="1"/>
</dbReference>
<dbReference type="InterPro" id="IPR050388">
    <property type="entry name" value="ABC_Ni/Peptide_Import"/>
</dbReference>
<dbReference type="Gene3D" id="3.40.50.300">
    <property type="entry name" value="P-loop containing nucleotide triphosphate hydrolases"/>
    <property type="match status" value="1"/>
</dbReference>
<keyword evidence="6 9" id="KW-0067">ATP-binding</keyword>
<sequence>MSGPGTMNGPRATGAPLVEFDDLKLEIETFDGTLRVLDGVTFSLGARETLGIVGETGCGKSVTARSLLRLLPMPPARFAGGAIRFEGEDLTKVRERRLRRIRGQRIALIPQDPMTYLNPVLSVGRQLTDVVAARQKARPPGQRLGRAGRRRRAAELLAQVQLPHPERQLEAYPHELSGGMRQRVLIAMALAGEPALLVADEPTTALDVTIQGQVLRLIHELVERLGLAVLLISHDLGVVAKVCRRIVVMYAGTIVEDAPTAALLARPLHPYTQGLLKAIPKLHGDSGRLPGIPGAIPNLLDPPSGCRFRPRCPLATEICAREKPPVVEAEPGHRVACHRYPGPPVEADFEVPR</sequence>
<evidence type="ECO:0000259" key="8">
    <source>
        <dbReference type="PROSITE" id="PS50893"/>
    </source>
</evidence>
<dbReference type="CDD" id="cd03257">
    <property type="entry name" value="ABC_NikE_OppD_transporters"/>
    <property type="match status" value="1"/>
</dbReference>
<dbReference type="InterPro" id="IPR003439">
    <property type="entry name" value="ABC_transporter-like_ATP-bd"/>
</dbReference>
<evidence type="ECO:0000256" key="6">
    <source>
        <dbReference type="ARBA" id="ARBA00022840"/>
    </source>
</evidence>
<dbReference type="InterPro" id="IPR003593">
    <property type="entry name" value="AAA+_ATPase"/>
</dbReference>
<evidence type="ECO:0000256" key="7">
    <source>
        <dbReference type="ARBA" id="ARBA00023136"/>
    </source>
</evidence>
<dbReference type="PROSITE" id="PS50893">
    <property type="entry name" value="ABC_TRANSPORTER_2"/>
    <property type="match status" value="1"/>
</dbReference>
<accession>A0A1Y6CEV5</accession>
<keyword evidence="7" id="KW-0472">Membrane</keyword>
<dbReference type="InterPro" id="IPR027417">
    <property type="entry name" value="P-loop_NTPase"/>
</dbReference>
<keyword evidence="4" id="KW-1003">Cell membrane</keyword>
<dbReference type="InterPro" id="IPR013563">
    <property type="entry name" value="Oligopep_ABC_C"/>
</dbReference>
<keyword evidence="3" id="KW-0813">Transport</keyword>
<dbReference type="PANTHER" id="PTHR43297:SF2">
    <property type="entry name" value="DIPEPTIDE TRANSPORT ATP-BINDING PROTEIN DPPD"/>
    <property type="match status" value="1"/>
</dbReference>
<dbReference type="NCBIfam" id="TIGR01727">
    <property type="entry name" value="oligo_HPY"/>
    <property type="match status" value="1"/>
</dbReference>
<comment type="subcellular location">
    <subcellularLocation>
        <location evidence="1">Cell inner membrane</location>
        <topology evidence="1">Peripheral membrane protein</topology>
    </subcellularLocation>
</comment>
<keyword evidence="5" id="KW-0547">Nucleotide-binding</keyword>
<evidence type="ECO:0000256" key="2">
    <source>
        <dbReference type="ARBA" id="ARBA00005417"/>
    </source>
</evidence>